<organism evidence="3 4">
    <name type="scientific">Parasediminibacterium paludis</name>
    <dbReference type="NCBI Taxonomy" id="908966"/>
    <lineage>
        <taxon>Bacteria</taxon>
        <taxon>Pseudomonadati</taxon>
        <taxon>Bacteroidota</taxon>
        <taxon>Chitinophagia</taxon>
        <taxon>Chitinophagales</taxon>
        <taxon>Chitinophagaceae</taxon>
        <taxon>Parasediminibacterium</taxon>
    </lineage>
</organism>
<sequence length="117" mass="13443">MKKFYLLLIIFFTIATGSFAQSSDCITDNNNNIEVTVKITKFYPNPATSVINFEFEGLDRSYTFQIYSFLGKKMAEEPIGANKLSYNLDNYYRGLYIFQVRDKSGNIVESGKFQVVK</sequence>
<evidence type="ECO:0000256" key="1">
    <source>
        <dbReference type="SAM" id="SignalP"/>
    </source>
</evidence>
<evidence type="ECO:0000313" key="3">
    <source>
        <dbReference type="EMBL" id="MFC4232451.1"/>
    </source>
</evidence>
<dbReference type="EMBL" id="JBHSDC010000022">
    <property type="protein sequence ID" value="MFC4232451.1"/>
    <property type="molecule type" value="Genomic_DNA"/>
</dbReference>
<keyword evidence="1" id="KW-0732">Signal</keyword>
<evidence type="ECO:0000313" key="4">
    <source>
        <dbReference type="Proteomes" id="UP001595906"/>
    </source>
</evidence>
<feature type="signal peptide" evidence="1">
    <location>
        <begin position="1"/>
        <end position="20"/>
    </location>
</feature>
<comment type="caution">
    <text evidence="3">The sequence shown here is derived from an EMBL/GenBank/DDBJ whole genome shotgun (WGS) entry which is preliminary data.</text>
</comment>
<name>A0ABV8Q0I6_9BACT</name>
<accession>A0ABV8Q0I6</accession>
<dbReference type="RefSeq" id="WP_379014307.1">
    <property type="nucleotide sequence ID" value="NZ_JBHSDC010000022.1"/>
</dbReference>
<protein>
    <submittedName>
        <fullName evidence="3">T9SS type A sorting domain-containing protein</fullName>
    </submittedName>
</protein>
<evidence type="ECO:0000259" key="2">
    <source>
        <dbReference type="Pfam" id="PF18962"/>
    </source>
</evidence>
<reference evidence="4" key="1">
    <citation type="journal article" date="2019" name="Int. J. Syst. Evol. Microbiol.">
        <title>The Global Catalogue of Microorganisms (GCM) 10K type strain sequencing project: providing services to taxonomists for standard genome sequencing and annotation.</title>
        <authorList>
            <consortium name="The Broad Institute Genomics Platform"/>
            <consortium name="The Broad Institute Genome Sequencing Center for Infectious Disease"/>
            <person name="Wu L."/>
            <person name="Ma J."/>
        </authorList>
    </citation>
    <scope>NUCLEOTIDE SEQUENCE [LARGE SCALE GENOMIC DNA]</scope>
    <source>
        <strain evidence="4">CECT 8010</strain>
    </source>
</reference>
<keyword evidence="4" id="KW-1185">Reference proteome</keyword>
<gene>
    <name evidence="3" type="ORF">ACFOW1_11145</name>
</gene>
<dbReference type="Proteomes" id="UP001595906">
    <property type="component" value="Unassembled WGS sequence"/>
</dbReference>
<feature type="domain" description="Secretion system C-terminal sorting" evidence="2">
    <location>
        <begin position="43"/>
        <end position="108"/>
    </location>
</feature>
<proteinExistence type="predicted"/>
<dbReference type="InterPro" id="IPR026444">
    <property type="entry name" value="Secre_tail"/>
</dbReference>
<dbReference type="Pfam" id="PF18962">
    <property type="entry name" value="Por_Secre_tail"/>
    <property type="match status" value="1"/>
</dbReference>
<dbReference type="NCBIfam" id="TIGR04183">
    <property type="entry name" value="Por_Secre_tail"/>
    <property type="match status" value="1"/>
</dbReference>
<feature type="chain" id="PRO_5047381638" evidence="1">
    <location>
        <begin position="21"/>
        <end position="117"/>
    </location>
</feature>